<protein>
    <submittedName>
        <fullName evidence="3">OmpA family</fullName>
    </submittedName>
</protein>
<dbReference type="EMBL" id="CZBI01000006">
    <property type="protein sequence ID" value="CUQ36827.1"/>
    <property type="molecule type" value="Genomic_DNA"/>
</dbReference>
<dbReference type="FunFam" id="3.30.1330.60:FF:000033">
    <property type="entry name" value="DUF3868 domain-containing protein"/>
    <property type="match status" value="1"/>
</dbReference>
<dbReference type="AlphaFoldDB" id="A0A174VX74"/>
<sequence length="485" mass="54411">MKRKLIYLFIALAATILPAHAQKFLNDALTLSNVSLWQQGNSLYIGMTVDMANLTIGSARSLSLIPLLTDGQHNIPLQEIIVNGKRREKAYLRGLAISKQEPTAIIVPYSKRETFNYTQVIPYQPWMANASLQLVENLCGCGNYQEMNAQELITNDVSTEAKRLSAMSPIVAYIQPTVEVVKNRSEQYEAHLDFPVNKSVILTDFMNNHSELVNIHSMFDKIQNDKNLTVQSISIEGFASPEGPLAFNEQLSKKRAEALKDYLVKNEKASAKLYKVTFGGENWDGLVKALESSSMKDKETFLNIIKNTTNDVKRKQEIMKVGGGAPYRTMLKEIYPGLRKVNCKIDYTVVNFDVEQGRIIIRENPKYLSLNEMYQVANSYPKGSKDFVDVFDIAVRMYPTDAVANLNAAAVALSQKDINTALKYMEKADHTTAEFLNNTGVYNFLNGDIQRATAAFEQAAKLGNEAAQANLKQLQQIMNMKMSKK</sequence>
<evidence type="ECO:0000313" key="3">
    <source>
        <dbReference type="EMBL" id="CUQ36827.1"/>
    </source>
</evidence>
<proteinExistence type="predicted"/>
<feature type="signal peptide" evidence="1">
    <location>
        <begin position="1"/>
        <end position="21"/>
    </location>
</feature>
<dbReference type="InterPro" id="IPR011990">
    <property type="entry name" value="TPR-like_helical_dom_sf"/>
</dbReference>
<reference evidence="3 4" key="1">
    <citation type="submission" date="2015-09" db="EMBL/GenBank/DDBJ databases">
        <authorList>
            <consortium name="Pathogen Informatics"/>
        </authorList>
    </citation>
    <scope>NUCLEOTIDE SEQUENCE [LARGE SCALE GENOMIC DNA]</scope>
    <source>
        <strain evidence="3 4">2789STDY5834945</strain>
    </source>
</reference>
<dbReference type="Proteomes" id="UP000095541">
    <property type="component" value="Unassembled WGS sequence"/>
</dbReference>
<evidence type="ECO:0000256" key="1">
    <source>
        <dbReference type="SAM" id="SignalP"/>
    </source>
</evidence>
<dbReference type="InterPro" id="IPR036737">
    <property type="entry name" value="OmpA-like_sf"/>
</dbReference>
<feature type="chain" id="PRO_5008036165" evidence="1">
    <location>
        <begin position="22"/>
        <end position="485"/>
    </location>
</feature>
<organism evidence="3 4">
    <name type="scientific">Bacteroides thetaiotaomicron</name>
    <dbReference type="NCBI Taxonomy" id="818"/>
    <lineage>
        <taxon>Bacteria</taxon>
        <taxon>Pseudomonadati</taxon>
        <taxon>Bacteroidota</taxon>
        <taxon>Bacteroidia</taxon>
        <taxon>Bacteroidales</taxon>
        <taxon>Bacteroidaceae</taxon>
        <taxon>Bacteroides</taxon>
    </lineage>
</organism>
<accession>A0A174VX74</accession>
<evidence type="ECO:0000259" key="2">
    <source>
        <dbReference type="Pfam" id="PF12984"/>
    </source>
</evidence>
<dbReference type="Gene3D" id="3.30.1330.60">
    <property type="entry name" value="OmpA-like domain"/>
    <property type="match status" value="1"/>
</dbReference>
<dbReference type="Gene3D" id="1.25.40.10">
    <property type="entry name" value="Tetratricopeptide repeat domain"/>
    <property type="match status" value="1"/>
</dbReference>
<keyword evidence="1" id="KW-0732">Signal</keyword>
<evidence type="ECO:0000313" key="4">
    <source>
        <dbReference type="Proteomes" id="UP000095541"/>
    </source>
</evidence>
<name>A0A174VX74_BACT4</name>
<dbReference type="SUPFAM" id="SSF81901">
    <property type="entry name" value="HCP-like"/>
    <property type="match status" value="1"/>
</dbReference>
<dbReference type="RefSeq" id="WP_055221342.1">
    <property type="nucleotide sequence ID" value="NZ_CZBI01000006.1"/>
</dbReference>
<gene>
    <name evidence="3" type="ORF">ERS852557_03895</name>
</gene>
<feature type="domain" description="DUF3868" evidence="2">
    <location>
        <begin position="9"/>
        <end position="102"/>
    </location>
</feature>
<dbReference type="SUPFAM" id="SSF103088">
    <property type="entry name" value="OmpA-like"/>
    <property type="match status" value="1"/>
</dbReference>
<dbReference type="Pfam" id="PF12984">
    <property type="entry name" value="DUF3868"/>
    <property type="match status" value="1"/>
</dbReference>
<dbReference type="InterPro" id="IPR024480">
    <property type="entry name" value="DUF3868"/>
</dbReference>